<dbReference type="PANTHER" id="PTHR31528:SF3">
    <property type="entry name" value="THIAMINE BIOSYNTHESIS PROTEIN HI_0357-RELATED"/>
    <property type="match status" value="1"/>
</dbReference>
<dbReference type="Pfam" id="PF09084">
    <property type="entry name" value="NMT1"/>
    <property type="match status" value="1"/>
</dbReference>
<dbReference type="InterPro" id="IPR015168">
    <property type="entry name" value="SsuA/THI5"/>
</dbReference>
<sequence length="311" mass="33922">MKKSLFAGATLTALVSGHALANEPLTLVLDWYINPDHAPIMVAEQIGAFKAQGLDVKIVPPSDPALPPRMVAARQADLAITYQPQVHFFADEGLPLVRVGTLINSPLNTVIALNKQIKTPADLQGKKVGYSVSGIEQATLSTMAQHAGIDPASIKLVNVNFQLTSALLAGQVDAVIGGYRNIEAQELKLQGKTPVVMNVEDYGVPAYDELVIVAHRDAIHEAKIRKFLTALQAGVSYLRAHPQESWEAFAAAHPELKTELNHQAWLQTVPLFATDPAALDKPRYEAYEQFLYNNKLVKKVTPLTNYAVELH</sequence>
<dbReference type="Proteomes" id="UP001060507">
    <property type="component" value="Unassembled WGS sequence"/>
</dbReference>
<dbReference type="AlphaFoldDB" id="A0A264CB02"/>
<dbReference type="RefSeq" id="WP_008804789.1">
    <property type="nucleotide sequence ID" value="NZ_AP024592.1"/>
</dbReference>
<dbReference type="GO" id="GO:0009228">
    <property type="term" value="P:thiamine biosynthetic process"/>
    <property type="evidence" value="ECO:0007669"/>
    <property type="project" value="InterPro"/>
</dbReference>
<dbReference type="Proteomes" id="UP000516181">
    <property type="component" value="Chromosome"/>
</dbReference>
<reference evidence="3" key="2">
    <citation type="journal article" date="2022" name="J. Appl. Microbiol.">
        <title>PCR-based ORF typing of Klebsiella pneumoniae for rapid identification of global clones and transmission events.</title>
        <authorList>
            <person name="Nonogaki R."/>
            <person name="Iijima A."/>
            <person name="Kawamura K."/>
            <person name="Kayama S."/>
            <person name="Sugai M."/>
            <person name="Yagi T."/>
            <person name="Arakawa Y."/>
            <person name="Doi Y."/>
            <person name="Suzuki M."/>
        </authorList>
    </citation>
    <scope>NUCLEOTIDE SEQUENCE</scope>
    <source>
        <strain evidence="3">NUKP-37</strain>
    </source>
</reference>
<evidence type="ECO:0000313" key="6">
    <source>
        <dbReference type="Proteomes" id="UP001060507"/>
    </source>
</evidence>
<dbReference type="EMBL" id="CP060807">
    <property type="protein sequence ID" value="QNP27125.1"/>
    <property type="molecule type" value="Genomic_DNA"/>
</dbReference>
<dbReference type="GO" id="GO:0005524">
    <property type="term" value="F:ATP binding"/>
    <property type="evidence" value="ECO:0007669"/>
    <property type="project" value="UniProtKB-KW"/>
</dbReference>
<dbReference type="EMBL" id="BQTA01000002">
    <property type="protein sequence ID" value="GKJ88313.1"/>
    <property type="molecule type" value="Genomic_DNA"/>
</dbReference>
<dbReference type="Gene3D" id="3.40.190.10">
    <property type="entry name" value="Periplasmic binding protein-like II"/>
    <property type="match status" value="2"/>
</dbReference>
<dbReference type="InterPro" id="IPR027939">
    <property type="entry name" value="NMT1/THI5"/>
</dbReference>
<feature type="domain" description="SsuA/THI5-like" evidence="2">
    <location>
        <begin position="34"/>
        <end position="244"/>
    </location>
</feature>
<dbReference type="SUPFAM" id="SSF53850">
    <property type="entry name" value="Periplasmic binding protein-like II"/>
    <property type="match status" value="1"/>
</dbReference>
<evidence type="ECO:0000256" key="1">
    <source>
        <dbReference type="SAM" id="SignalP"/>
    </source>
</evidence>
<dbReference type="PANTHER" id="PTHR31528">
    <property type="entry name" value="4-AMINO-5-HYDROXYMETHYL-2-METHYLPYRIMIDINE PHOSPHATE SYNTHASE THI11-RELATED"/>
    <property type="match status" value="1"/>
</dbReference>
<proteinExistence type="predicted"/>
<dbReference type="GeneID" id="93273086"/>
<evidence type="ECO:0000259" key="2">
    <source>
        <dbReference type="Pfam" id="PF09084"/>
    </source>
</evidence>
<organism evidence="3 6">
    <name type="scientific">Klebsiella variicola</name>
    <dbReference type="NCBI Taxonomy" id="244366"/>
    <lineage>
        <taxon>Bacteria</taxon>
        <taxon>Pseudomonadati</taxon>
        <taxon>Pseudomonadota</taxon>
        <taxon>Gammaproteobacteria</taxon>
        <taxon>Enterobacterales</taxon>
        <taxon>Enterobacteriaceae</taxon>
        <taxon>Klebsiella/Raoultella group</taxon>
        <taxon>Klebsiella</taxon>
        <taxon>Klebsiella pneumoniae complex</taxon>
    </lineage>
</organism>
<feature type="chain" id="PRO_5015076782" evidence="1">
    <location>
        <begin position="22"/>
        <end position="311"/>
    </location>
</feature>
<evidence type="ECO:0000313" key="3">
    <source>
        <dbReference type="EMBL" id="GKJ88313.1"/>
    </source>
</evidence>
<evidence type="ECO:0000313" key="4">
    <source>
        <dbReference type="EMBL" id="QNP27125.1"/>
    </source>
</evidence>
<reference evidence="4 5" key="1">
    <citation type="submission" date="2020-08" db="EMBL/GenBank/DDBJ databases">
        <title>Complete genome sequence of Klebsiella pneumoniae KP2757.</title>
        <authorList>
            <person name="Zhang X."/>
        </authorList>
    </citation>
    <scope>NUCLEOTIDE SEQUENCE [LARGE SCALE GENOMIC DNA]</scope>
    <source>
        <strain evidence="4 5">KP2757</strain>
    </source>
</reference>
<accession>A0A264CB02</accession>
<protein>
    <submittedName>
        <fullName evidence="3">ABC transporter ATP-binding protein</fullName>
    </submittedName>
    <submittedName>
        <fullName evidence="4">ABC transporter substrate-binding protein</fullName>
    </submittedName>
</protein>
<name>A0A264CB02_KLEVA</name>
<gene>
    <name evidence="4" type="ORF">IAP99_12665</name>
    <name evidence="3" type="ORF">NUKP37_11460</name>
</gene>
<keyword evidence="3" id="KW-0067">ATP-binding</keyword>
<feature type="signal peptide" evidence="1">
    <location>
        <begin position="1"/>
        <end position="21"/>
    </location>
</feature>
<dbReference type="KEGG" id="kvq:SP68_02580"/>
<keyword evidence="1" id="KW-0732">Signal</keyword>
<keyword evidence="3" id="KW-0547">Nucleotide-binding</keyword>
<evidence type="ECO:0000313" key="5">
    <source>
        <dbReference type="Proteomes" id="UP000516181"/>
    </source>
</evidence>